<gene>
    <name evidence="2" type="ORF">EW026_g5697</name>
</gene>
<feature type="compositionally biased region" description="Basic and acidic residues" evidence="1">
    <location>
        <begin position="148"/>
        <end position="164"/>
    </location>
</feature>
<feature type="compositionally biased region" description="Basic and acidic residues" evidence="1">
    <location>
        <begin position="279"/>
        <end position="293"/>
    </location>
</feature>
<feature type="compositionally biased region" description="Basic and acidic residues" evidence="1">
    <location>
        <begin position="302"/>
        <end position="311"/>
    </location>
</feature>
<evidence type="ECO:0000256" key="1">
    <source>
        <dbReference type="SAM" id="MobiDB-lite"/>
    </source>
</evidence>
<sequence length="311" mass="34907">MSDLHAYLTRLTDGSIVLRNTASEARVSFTVDELRAYHRFDALIRQYAVTQDSIVPGGYGEFQTLWNSDRQNHFQFSEYRALTEDCIIHGAPVPFDTLIPRSAQVPPQSNRTRAPELSAARQDTIQELLWESAAANVRRKEWIEKKKKERLDKKSAKRDFDRSSKNSIYGGISKAAGKKKQGQRTDFDCRSEAGRNDHRYRDDLPAFFDPPIRSPSPSSSELSRSTPRTLSLSAIAPGPSILETSNNLPLALPSDPSSSTATASGTTTNPVPTTTTTNTRHEEAHRARGPDAVEREEEDDFDLNRMFEDYT</sequence>
<feature type="region of interest" description="Disordered" evidence="1">
    <location>
        <begin position="148"/>
        <end position="311"/>
    </location>
</feature>
<feature type="compositionally biased region" description="Basic and acidic residues" evidence="1">
    <location>
        <begin position="183"/>
        <end position="204"/>
    </location>
</feature>
<evidence type="ECO:0000313" key="3">
    <source>
        <dbReference type="Proteomes" id="UP000309038"/>
    </source>
</evidence>
<evidence type="ECO:0000313" key="2">
    <source>
        <dbReference type="EMBL" id="THG96070.1"/>
    </source>
</evidence>
<accession>A0A4S4KED9</accession>
<proteinExistence type="predicted"/>
<feature type="region of interest" description="Disordered" evidence="1">
    <location>
        <begin position="99"/>
        <end position="118"/>
    </location>
</feature>
<keyword evidence="3" id="KW-1185">Reference proteome</keyword>
<reference evidence="2 3" key="1">
    <citation type="submission" date="2019-02" db="EMBL/GenBank/DDBJ databases">
        <title>Genome sequencing of the rare red list fungi Phlebia centrifuga.</title>
        <authorList>
            <person name="Buettner E."/>
            <person name="Kellner H."/>
        </authorList>
    </citation>
    <scope>NUCLEOTIDE SEQUENCE [LARGE SCALE GENOMIC DNA]</scope>
    <source>
        <strain evidence="2 3">DSM 108282</strain>
    </source>
</reference>
<protein>
    <submittedName>
        <fullName evidence="2">Uncharacterized protein</fullName>
    </submittedName>
</protein>
<comment type="caution">
    <text evidence="2">The sequence shown here is derived from an EMBL/GenBank/DDBJ whole genome shotgun (WGS) entry which is preliminary data.</text>
</comment>
<organism evidence="2 3">
    <name type="scientific">Hermanssonia centrifuga</name>
    <dbReference type="NCBI Taxonomy" id="98765"/>
    <lineage>
        <taxon>Eukaryota</taxon>
        <taxon>Fungi</taxon>
        <taxon>Dikarya</taxon>
        <taxon>Basidiomycota</taxon>
        <taxon>Agaricomycotina</taxon>
        <taxon>Agaricomycetes</taxon>
        <taxon>Polyporales</taxon>
        <taxon>Meruliaceae</taxon>
        <taxon>Hermanssonia</taxon>
    </lineage>
</organism>
<dbReference type="EMBL" id="SGPJ01000264">
    <property type="protein sequence ID" value="THG96070.1"/>
    <property type="molecule type" value="Genomic_DNA"/>
</dbReference>
<feature type="compositionally biased region" description="Low complexity" evidence="1">
    <location>
        <begin position="245"/>
        <end position="278"/>
    </location>
</feature>
<feature type="compositionally biased region" description="Low complexity" evidence="1">
    <location>
        <begin position="215"/>
        <end position="233"/>
    </location>
</feature>
<dbReference type="Proteomes" id="UP000309038">
    <property type="component" value="Unassembled WGS sequence"/>
</dbReference>
<dbReference type="AlphaFoldDB" id="A0A4S4KED9"/>
<name>A0A4S4KED9_9APHY</name>